<accession>A0AAE0DGQ8</accession>
<proteinExistence type="predicted"/>
<keyword evidence="2" id="KW-1185">Reference proteome</keyword>
<organism evidence="1 2">
    <name type="scientific">Lepraria neglecta</name>
    <dbReference type="NCBI Taxonomy" id="209136"/>
    <lineage>
        <taxon>Eukaryota</taxon>
        <taxon>Fungi</taxon>
        <taxon>Dikarya</taxon>
        <taxon>Ascomycota</taxon>
        <taxon>Pezizomycotina</taxon>
        <taxon>Lecanoromycetes</taxon>
        <taxon>OSLEUM clade</taxon>
        <taxon>Lecanoromycetidae</taxon>
        <taxon>Lecanorales</taxon>
        <taxon>Lecanorineae</taxon>
        <taxon>Stereocaulaceae</taxon>
        <taxon>Lepraria</taxon>
    </lineage>
</organism>
<reference evidence="1" key="1">
    <citation type="submission" date="2022-11" db="EMBL/GenBank/DDBJ databases">
        <title>Chromosomal genome sequence assembly and mating type (MAT) locus characterization of the leprose asexual lichenized fungus Lepraria neglecta (Nyl.) Erichsen.</title>
        <authorList>
            <person name="Allen J.L."/>
            <person name="Pfeffer B."/>
        </authorList>
    </citation>
    <scope>NUCLEOTIDE SEQUENCE</scope>
    <source>
        <strain evidence="1">Allen 5258</strain>
    </source>
</reference>
<dbReference type="AlphaFoldDB" id="A0AAE0DGQ8"/>
<dbReference type="EMBL" id="JASNWA010000010">
    <property type="protein sequence ID" value="KAK3169031.1"/>
    <property type="molecule type" value="Genomic_DNA"/>
</dbReference>
<evidence type="ECO:0000313" key="1">
    <source>
        <dbReference type="EMBL" id="KAK3169031.1"/>
    </source>
</evidence>
<name>A0AAE0DGQ8_9LECA</name>
<dbReference type="Proteomes" id="UP001276659">
    <property type="component" value="Unassembled WGS sequence"/>
</dbReference>
<protein>
    <submittedName>
        <fullName evidence="1">Uncharacterized protein</fullName>
    </submittedName>
</protein>
<gene>
    <name evidence="1" type="ORF">OEA41_005479</name>
</gene>
<sequence length="153" mass="17908">MATDGKLVPTENKEPRSFVDRWKIVYQRALEQLWEDVKKWSEVEEERQKTLKDPSMIAAHTNLQTNWIKQSAVDRIDRYYQDLRNTIARKEILRRAPEGALYWAVDMNGVTICSHYPDGLQAAYGPEVVLRFYVDIDTYLSVEPPRLPKVEPV</sequence>
<comment type="caution">
    <text evidence="1">The sequence shown here is derived from an EMBL/GenBank/DDBJ whole genome shotgun (WGS) entry which is preliminary data.</text>
</comment>
<evidence type="ECO:0000313" key="2">
    <source>
        <dbReference type="Proteomes" id="UP001276659"/>
    </source>
</evidence>